<dbReference type="SUPFAM" id="SSF54236">
    <property type="entry name" value="Ubiquitin-like"/>
    <property type="match status" value="1"/>
</dbReference>
<keyword evidence="2" id="KW-0833">Ubl conjugation pathway</keyword>
<reference evidence="5 6" key="1">
    <citation type="submission" date="2024-02" db="EMBL/GenBank/DDBJ databases">
        <title>High-quality chromosome-scale genome assembly of Pensacola bahiagrass (Paspalum notatum Flugge var. saurae).</title>
        <authorList>
            <person name="Vega J.M."/>
            <person name="Podio M."/>
            <person name="Orjuela J."/>
            <person name="Siena L.A."/>
            <person name="Pessino S.C."/>
            <person name="Combes M.C."/>
            <person name="Mariac C."/>
            <person name="Albertini E."/>
            <person name="Pupilli F."/>
            <person name="Ortiz J.P.A."/>
            <person name="Leblanc O."/>
        </authorList>
    </citation>
    <scope>NUCLEOTIDE SEQUENCE [LARGE SCALE GENOMIC DNA]</scope>
    <source>
        <strain evidence="5">R1</strain>
        <tissue evidence="5">Leaf</tissue>
    </source>
</reference>
<dbReference type="GO" id="GO:0003729">
    <property type="term" value="F:mRNA binding"/>
    <property type="evidence" value="ECO:0007669"/>
    <property type="project" value="UniProtKB-ARBA"/>
</dbReference>
<dbReference type="CDD" id="cd01806">
    <property type="entry name" value="Ubl_NEDD8"/>
    <property type="match status" value="1"/>
</dbReference>
<protein>
    <recommendedName>
        <fullName evidence="4">Ubiquitin-like domain-containing protein</fullName>
    </recommendedName>
</protein>
<dbReference type="InterPro" id="IPR050158">
    <property type="entry name" value="Ubiquitin_ubiquitin-like"/>
</dbReference>
<dbReference type="Proteomes" id="UP001341281">
    <property type="component" value="Chromosome 02"/>
</dbReference>
<evidence type="ECO:0000313" key="5">
    <source>
        <dbReference type="EMBL" id="WVZ57494.1"/>
    </source>
</evidence>
<dbReference type="PROSITE" id="PS00299">
    <property type="entry name" value="UBIQUITIN_1"/>
    <property type="match status" value="1"/>
</dbReference>
<evidence type="ECO:0000256" key="2">
    <source>
        <dbReference type="ARBA" id="ARBA00022786"/>
    </source>
</evidence>
<evidence type="ECO:0000259" key="4">
    <source>
        <dbReference type="PROSITE" id="PS50053"/>
    </source>
</evidence>
<sequence>MQQGSVGAPPFFAGWRLSGDGVQMEEAAEVEALAEKLNAIGVDGEHQAVVDMAVDDDDEVVARGTIKVKTLTGKEIDVDAGPTDPVFRIKQRVEETEGIPSAQQRLIFGGKQLADYKALSESSIEPGSVIHLVLALRGGGCS</sequence>
<name>A0AAQ3SN27_PASNO</name>
<gene>
    <name evidence="5" type="ORF">U9M48_007873</name>
</gene>
<keyword evidence="6" id="KW-1185">Reference proteome</keyword>
<dbReference type="AlphaFoldDB" id="A0AAQ3SN27"/>
<evidence type="ECO:0000256" key="1">
    <source>
        <dbReference type="ARBA" id="ARBA00022499"/>
    </source>
</evidence>
<feature type="domain" description="Ubiquitin-like" evidence="4">
    <location>
        <begin position="64"/>
        <end position="139"/>
    </location>
</feature>
<organism evidence="5 6">
    <name type="scientific">Paspalum notatum var. saurae</name>
    <dbReference type="NCBI Taxonomy" id="547442"/>
    <lineage>
        <taxon>Eukaryota</taxon>
        <taxon>Viridiplantae</taxon>
        <taxon>Streptophyta</taxon>
        <taxon>Embryophyta</taxon>
        <taxon>Tracheophyta</taxon>
        <taxon>Spermatophyta</taxon>
        <taxon>Magnoliopsida</taxon>
        <taxon>Liliopsida</taxon>
        <taxon>Poales</taxon>
        <taxon>Poaceae</taxon>
        <taxon>PACMAD clade</taxon>
        <taxon>Panicoideae</taxon>
        <taxon>Andropogonodae</taxon>
        <taxon>Paspaleae</taxon>
        <taxon>Paspalinae</taxon>
        <taxon>Paspalum</taxon>
    </lineage>
</organism>
<evidence type="ECO:0000256" key="3">
    <source>
        <dbReference type="ARBA" id="ARBA00022843"/>
    </source>
</evidence>
<evidence type="ECO:0000313" key="6">
    <source>
        <dbReference type="Proteomes" id="UP001341281"/>
    </source>
</evidence>
<keyword evidence="1" id="KW-1017">Isopeptide bond</keyword>
<proteinExistence type="predicted"/>
<dbReference type="Pfam" id="PF00240">
    <property type="entry name" value="ubiquitin"/>
    <property type="match status" value="1"/>
</dbReference>
<dbReference type="PANTHER" id="PTHR10666">
    <property type="entry name" value="UBIQUITIN"/>
    <property type="match status" value="1"/>
</dbReference>
<accession>A0AAQ3SN27</accession>
<keyword evidence="3" id="KW-0832">Ubl conjugation</keyword>
<dbReference type="InterPro" id="IPR000626">
    <property type="entry name" value="Ubiquitin-like_dom"/>
</dbReference>
<dbReference type="PROSITE" id="PS50053">
    <property type="entry name" value="UBIQUITIN_2"/>
    <property type="match status" value="1"/>
</dbReference>
<dbReference type="PRINTS" id="PR00348">
    <property type="entry name" value="UBIQUITIN"/>
</dbReference>
<dbReference type="FunFam" id="3.10.20.90:FF:000306">
    <property type="entry name" value="Putative ubiquitin-like protein"/>
    <property type="match status" value="1"/>
</dbReference>
<dbReference type="InterPro" id="IPR019954">
    <property type="entry name" value="Ubiquitin_CS"/>
</dbReference>
<dbReference type="InterPro" id="IPR038738">
    <property type="entry name" value="Nedd8-like"/>
</dbReference>
<dbReference type="Gene3D" id="3.10.20.90">
    <property type="entry name" value="Phosphatidylinositol 3-kinase Catalytic Subunit, Chain A, domain 1"/>
    <property type="match status" value="1"/>
</dbReference>
<dbReference type="SMART" id="SM00213">
    <property type="entry name" value="UBQ"/>
    <property type="match status" value="1"/>
</dbReference>
<dbReference type="InterPro" id="IPR019956">
    <property type="entry name" value="Ubiquitin_dom"/>
</dbReference>
<dbReference type="InterPro" id="IPR029071">
    <property type="entry name" value="Ubiquitin-like_domsf"/>
</dbReference>
<dbReference type="EMBL" id="CP144746">
    <property type="protein sequence ID" value="WVZ57494.1"/>
    <property type="molecule type" value="Genomic_DNA"/>
</dbReference>